<organism evidence="2 3">
    <name type="scientific">Salisediminibacterium halotolerans</name>
    <dbReference type="NCBI Taxonomy" id="517425"/>
    <lineage>
        <taxon>Bacteria</taxon>
        <taxon>Bacillati</taxon>
        <taxon>Bacillota</taxon>
        <taxon>Bacilli</taxon>
        <taxon>Bacillales</taxon>
        <taxon>Bacillaceae</taxon>
        <taxon>Salisediminibacterium</taxon>
    </lineage>
</organism>
<dbReference type="Proteomes" id="UP000199318">
    <property type="component" value="Unassembled WGS sequence"/>
</dbReference>
<keyword evidence="3" id="KW-1185">Reference proteome</keyword>
<dbReference type="InterPro" id="IPR036397">
    <property type="entry name" value="RNaseH_sf"/>
</dbReference>
<dbReference type="NCBIfam" id="NF033546">
    <property type="entry name" value="transpos_IS21"/>
    <property type="match status" value="1"/>
</dbReference>
<reference evidence="3" key="1">
    <citation type="submission" date="2016-10" db="EMBL/GenBank/DDBJ databases">
        <authorList>
            <person name="de Groot N.N."/>
        </authorList>
    </citation>
    <scope>NUCLEOTIDE SEQUENCE [LARGE SCALE GENOMIC DNA]</scope>
    <source>
        <strain evidence="3">10nlg</strain>
    </source>
</reference>
<gene>
    <name evidence="2" type="ORF">SAMN05444126_1112</name>
</gene>
<proteinExistence type="predicted"/>
<evidence type="ECO:0000313" key="2">
    <source>
        <dbReference type="EMBL" id="SER99793.1"/>
    </source>
</evidence>
<dbReference type="EMBL" id="FOGV01000011">
    <property type="protein sequence ID" value="SER99793.1"/>
    <property type="molecule type" value="Genomic_DNA"/>
</dbReference>
<dbReference type="Gene3D" id="3.30.420.10">
    <property type="entry name" value="Ribonuclease H-like superfamily/Ribonuclease H"/>
    <property type="match status" value="1"/>
</dbReference>
<feature type="domain" description="Integrase catalytic" evidence="1">
    <location>
        <begin position="126"/>
        <end position="283"/>
    </location>
</feature>
<dbReference type="InterPro" id="IPR001584">
    <property type="entry name" value="Integrase_cat-core"/>
</dbReference>
<evidence type="ECO:0000313" key="3">
    <source>
        <dbReference type="Proteomes" id="UP000199318"/>
    </source>
</evidence>
<dbReference type="STRING" id="1464123.SAMN05444126_1112"/>
<dbReference type="OrthoDB" id="92877at2"/>
<dbReference type="InterPro" id="IPR012337">
    <property type="entry name" value="RNaseH-like_sf"/>
</dbReference>
<dbReference type="PROSITE" id="PS50994">
    <property type="entry name" value="INTEGRASE"/>
    <property type="match status" value="1"/>
</dbReference>
<dbReference type="PANTHER" id="PTHR35004:SF7">
    <property type="entry name" value="INTEGRASE PROTEIN"/>
    <property type="match status" value="1"/>
</dbReference>
<dbReference type="SUPFAM" id="SSF53098">
    <property type="entry name" value="Ribonuclease H-like"/>
    <property type="match status" value="1"/>
</dbReference>
<accession>A0A1H9TSX2</accession>
<dbReference type="PANTHER" id="PTHR35004">
    <property type="entry name" value="TRANSPOSASE RV3428C-RELATED"/>
    <property type="match status" value="1"/>
</dbReference>
<comment type="caution">
    <text evidence="2">The sequence shown here is derived from an EMBL/GenBank/DDBJ whole genome shotgun (WGS) entry which is preliminary data.</text>
</comment>
<dbReference type="RefSeq" id="WP_093072803.1">
    <property type="nucleotide sequence ID" value="NZ_FOGV01000011.1"/>
</dbReference>
<sequence length="283" mass="32561">MLAMPDIKHIKKLRNEKSFSINAITKRTGISWVTAKKYADRDHLPSESSPEKRGMMYDEVWGDMVSDWLIEDYALKKKLRRTNKGIYLQLKDQGFPGSYRTVCHFIAEWKNTHGAERDKSQESFERLNHPPAEAQIDFGTTEAVQEGQFKDIHCLIMSLPYSNAGYTVPMPSENQECFLEGLKILFEQLGSVPRKLRIDNLAAAVVKARGTHGETVFTGAFEQFAMHYGFEPEACNARRGHEKGHVENKVGYVRYNFFTPVYCKIEVQSYETKKYITLQSRKT</sequence>
<dbReference type="GO" id="GO:0015074">
    <property type="term" value="P:DNA integration"/>
    <property type="evidence" value="ECO:0007669"/>
    <property type="project" value="InterPro"/>
</dbReference>
<dbReference type="GO" id="GO:0003676">
    <property type="term" value="F:nucleic acid binding"/>
    <property type="evidence" value="ECO:0007669"/>
    <property type="project" value="InterPro"/>
</dbReference>
<dbReference type="AlphaFoldDB" id="A0A1H9TSX2"/>
<name>A0A1H9TSX2_9BACI</name>
<protein>
    <submittedName>
        <fullName evidence="2">Transposase</fullName>
    </submittedName>
</protein>
<evidence type="ECO:0000259" key="1">
    <source>
        <dbReference type="PROSITE" id="PS50994"/>
    </source>
</evidence>